<dbReference type="PROSITE" id="PS50075">
    <property type="entry name" value="CARRIER"/>
    <property type="match status" value="3"/>
</dbReference>
<dbReference type="InterPro" id="IPR001227">
    <property type="entry name" value="Ac_transferase_dom_sf"/>
</dbReference>
<dbReference type="InterPro" id="IPR020806">
    <property type="entry name" value="PKS_PP-bd"/>
</dbReference>
<comment type="caution">
    <text evidence="9">The sequence shown here is derived from an EMBL/GenBank/DDBJ whole genome shotgun (WGS) entry which is preliminary data.</text>
</comment>
<dbReference type="InterPro" id="IPR009081">
    <property type="entry name" value="PP-bd_ACP"/>
</dbReference>
<dbReference type="Gene3D" id="1.10.1200.10">
    <property type="entry name" value="ACP-like"/>
    <property type="match status" value="3"/>
</dbReference>
<dbReference type="InterPro" id="IPR049900">
    <property type="entry name" value="PKS_mFAS_DH"/>
</dbReference>
<dbReference type="Proteomes" id="UP001207654">
    <property type="component" value="Unassembled WGS sequence"/>
</dbReference>
<dbReference type="InterPro" id="IPR050091">
    <property type="entry name" value="PKS_NRPS_Biosynth_Enz"/>
</dbReference>
<dbReference type="Pfam" id="PF16197">
    <property type="entry name" value="KAsynt_C_assoc"/>
    <property type="match status" value="2"/>
</dbReference>
<dbReference type="SUPFAM" id="SSF47336">
    <property type="entry name" value="ACP-like"/>
    <property type="match status" value="3"/>
</dbReference>
<evidence type="ECO:0000313" key="9">
    <source>
        <dbReference type="EMBL" id="MCY1077697.1"/>
    </source>
</evidence>
<organism evidence="9 10">
    <name type="scientific">Archangium lansingense</name>
    <dbReference type="NCBI Taxonomy" id="2995310"/>
    <lineage>
        <taxon>Bacteria</taxon>
        <taxon>Pseudomonadati</taxon>
        <taxon>Myxococcota</taxon>
        <taxon>Myxococcia</taxon>
        <taxon>Myxococcales</taxon>
        <taxon>Cystobacterineae</taxon>
        <taxon>Archangiaceae</taxon>
        <taxon>Archangium</taxon>
    </lineage>
</organism>
<dbReference type="InterPro" id="IPR014031">
    <property type="entry name" value="Ketoacyl_synth_C"/>
</dbReference>
<dbReference type="SUPFAM" id="SSF53901">
    <property type="entry name" value="Thiolase-like"/>
    <property type="match status" value="3"/>
</dbReference>
<dbReference type="Pfam" id="PF02801">
    <property type="entry name" value="Ketoacyl-synt_C"/>
    <property type="match status" value="3"/>
</dbReference>
<dbReference type="SUPFAM" id="SSF55048">
    <property type="entry name" value="Probable ACP-binding domain of malonyl-CoA ACP transacylase"/>
    <property type="match status" value="3"/>
</dbReference>
<dbReference type="SMART" id="SM00826">
    <property type="entry name" value="PKS_DH"/>
    <property type="match status" value="2"/>
</dbReference>
<dbReference type="SMART" id="SM00827">
    <property type="entry name" value="PKS_AT"/>
    <property type="match status" value="3"/>
</dbReference>
<gene>
    <name evidence="9" type="ORF">OV287_24825</name>
</gene>
<feature type="region of interest" description="N-terminal hotdog fold" evidence="4">
    <location>
        <begin position="4272"/>
        <end position="4400"/>
    </location>
</feature>
<keyword evidence="2" id="KW-0597">Phosphoprotein</keyword>
<dbReference type="InterPro" id="IPR042104">
    <property type="entry name" value="PKS_dehydratase_sf"/>
</dbReference>
<feature type="active site" description="Proton donor; for dehydratase activity" evidence="4">
    <location>
        <position position="1131"/>
    </location>
</feature>
<dbReference type="PROSITE" id="PS52019">
    <property type="entry name" value="PKS_MFAS_DH"/>
    <property type="match status" value="2"/>
</dbReference>
<dbReference type="Pfam" id="PF00550">
    <property type="entry name" value="PP-binding"/>
    <property type="match status" value="3"/>
</dbReference>
<dbReference type="SUPFAM" id="SSF51735">
    <property type="entry name" value="NAD(P)-binding Rossmann-fold domains"/>
    <property type="match status" value="6"/>
</dbReference>
<dbReference type="InterPro" id="IPR018201">
    <property type="entry name" value="Ketoacyl_synth_AS"/>
</dbReference>
<dbReference type="SMART" id="SM00825">
    <property type="entry name" value="PKS_KS"/>
    <property type="match status" value="3"/>
</dbReference>
<dbReference type="InterPro" id="IPR049490">
    <property type="entry name" value="C883_1060-like_KR_N"/>
</dbReference>
<evidence type="ECO:0000256" key="1">
    <source>
        <dbReference type="ARBA" id="ARBA00022450"/>
    </source>
</evidence>
<feature type="active site" description="Proton acceptor; for dehydratase activity" evidence="4">
    <location>
        <position position="956"/>
    </location>
</feature>
<keyword evidence="1" id="KW-0596">Phosphopantetheine</keyword>
<dbReference type="SMART" id="SM01294">
    <property type="entry name" value="PKS_PP_betabranch"/>
    <property type="match status" value="2"/>
</dbReference>
<protein>
    <submittedName>
        <fullName evidence="9">SDR family NAD(P)-dependent oxidoreductase</fullName>
    </submittedName>
</protein>
<dbReference type="Gene3D" id="3.30.70.3290">
    <property type="match status" value="3"/>
</dbReference>
<accession>A0ABT4A7S8</accession>
<proteinExistence type="predicted"/>
<dbReference type="InterPro" id="IPR032821">
    <property type="entry name" value="PKS_assoc"/>
</dbReference>
<dbReference type="InterPro" id="IPR020807">
    <property type="entry name" value="PKS_DH"/>
</dbReference>
<dbReference type="InterPro" id="IPR049552">
    <property type="entry name" value="PKS_DH_N"/>
</dbReference>
<feature type="compositionally biased region" description="Pro residues" evidence="5">
    <location>
        <begin position="3255"/>
        <end position="3264"/>
    </location>
</feature>
<dbReference type="PANTHER" id="PTHR43775">
    <property type="entry name" value="FATTY ACID SYNTHASE"/>
    <property type="match status" value="1"/>
</dbReference>
<dbReference type="Pfam" id="PF22621">
    <property type="entry name" value="CurL-like_PKS_C"/>
    <property type="match status" value="1"/>
</dbReference>
<feature type="region of interest" description="C-terminal hotdog fold" evidence="4">
    <location>
        <begin position="1070"/>
        <end position="1217"/>
    </location>
</feature>
<dbReference type="InterPro" id="IPR020841">
    <property type="entry name" value="PKS_Beta-ketoAc_synthase_dom"/>
</dbReference>
<name>A0ABT4A7S8_9BACT</name>
<dbReference type="Pfam" id="PF21089">
    <property type="entry name" value="PKS_DH_N"/>
    <property type="match status" value="2"/>
</dbReference>
<dbReference type="EMBL" id="JAPNKA010000001">
    <property type="protein sequence ID" value="MCY1077697.1"/>
    <property type="molecule type" value="Genomic_DNA"/>
</dbReference>
<sequence>MANRNDESSELSPAKRMLVALEKMQARLNAVEGAAKEPIAIVGMACRFPQAENVESFWRLLHDGVDAVREIPLSRWSTEETAGIGDGATRWGGYLDAVDAFDPGFFGISPREAVRMDPQQRLLLEVAWEALEDAGLDVDKLSGSRGGVFIGACNDDYHCMQVDRPETGDAFSATGIATSVLSGRLSYLFNLQGPSLVVDTACSSSLVALHLACQSLRARECNMALAGGVNLILSPQSVLLVSKLQALSPDGRSKAFDASANGFTRGEGCGVVVLKRLSDALADGDHILATIRGSAINQDGKSTGLTAPNVLSQQALIRQALENAGLKPEQVSYVEAHGTGTSLGDPIEAEALRETYGVPRADGGVCGIGSVKTNVGHLEAAAGVAGLMKVVLAMRHQSIPPHLHLKQLNPRIQLEGSALTVPTRLTPWQTSGQPRRAGVSSFGISGTNAHVILEEAPQPAVKSSLPQRPELLPLSARSREALLALADRYAERLGRDGGGSLSDVCYTASAHRTHHPHRLAVLADSRERTAERLRAFVRGELPGDAWAGRKAFGLRRKIVFVYPGQGAQRAGMGRELMESEPVFRDTLVKVDQALRSHLGWSVLDELAKDESSSRLAEIDINQPVLFAVEVALTALWRSWGIEPDAVMGHSMGEVVAAHVAGALSLEDAAFIICHRSKLMRTLGGRGATMAMVELSVEEAEEAIRPWSGRIWLGGLNGPRSQVLSGEPEAVKEAVAALEQRGVFCRWVKMDVPSHTPLVEVISRELEGRIARISPRSAEIPLCSTVTGEFLDGAKLDAAHWGNNLRNPVRFAAAAQRLLAGEYDTFVEVSPHPVLLPAVEQTMNAVSREGAVLASLRRGEAERHTMLSSLGALYASGHRVAWNRVYPGKGQLVRLPSYPWQRERFWLEPASRGAHASRTTSGHPLVGERIDLSAQGDVARLWQVQLGPKHFPLLAEHRVQGVPALPAAAMVDMALSAARQVLGGPAFLEDMSFSTLLSFPEDEERVLQLWLSTERPGASAFRLFSAPAVREAAPAELIWTLHAEGTLRHGDASAVEGAALAGLEELRVRCGEESSVEAHYQTLREIGLEYGPSFRVVRELYRAKGEALGRVQLDDELKAEVERYGLHPALLDGCFQVLAAALEGLDGEEGVYVPVALSRLRVLARPEAGLWSHVRIVDGASAGSSVVECDVTLLDEQGRVVAEVQRLVCKKIGAASAPADEVGRWIYSVQWQPQQRQARVEEGSSRKQGRWLVFADARGTGQSLAAALAERSGGCVVVEAGTTYERLGEDRYRINPARLEDFQKLLGEAFGEHSPCRGMVHLFGLDTSEAKEPGSLEQTLSLSCTSVVYLLQAWAQRGWRDAPRLWLVTSGVQVLAQNERPGSPASAPLAGLAAVITHEHPELRCAHVDLSARPSPEELASLTEELLADGAEDRIALRGAVRYIARLGRGTSGREAQKPLELTADGTYLITGGLGGLGLEVAKWLVQRGARHLVLTGRGAPSEQAERVLGELRASGVGVRVHRADVTSAADVASLFESIDAEQRPLRGIVHAAGVIADGVLTQLDEPRLRSVLAPKVQGAWNLHVQTQGRPLEFFVMFSSAASVLGSPGQGNYAAANAFMDALAHHRRAAGLPALSVNWGPWADVGLAAGATNRGERLALRGVGNMPPAQALEALGRLLAREVAQAVVVPLDLRQWREFYLSAAQAPFLSALMQERVGGTSSRKGGAREQLAAAEPEQRLGLLEAYLREQIGRILRMEPDRIEPDQPFGEQGMDSLTGLEVRNRIESGLKLTLPATLIYAYPTVQALTTHLFSKLEPLLDAEARSEARPAKSETRASRVESPAVRTVSTQTATRQEAPADQGLEPLAIVGIGCRFPGGANEPEAYWRLLSEGVDAVREVPAERWRSSTDAAEHKGTRWGGFLERVDGFDPEFFGIAPREAVAMDPQQRLLLEVAWEALEDAGLPKSRLAGTRTGVFVGVCGYDYAMLQAERGVEGDVYSVIGCSNSVIAGRLSYLMDLRGPAMSVDTACSSSLVALHLASQSLRNRECDAALVGGVNLLLSPRPSSWLSKLMALSPDGRCRTFDSRANGFVRGEGCGVVVLKRLSDALAQGDNVLGVIRASAVNQDGGSTGLTAPNVLAQQALIREALAAARLSPRDIGYIEAHGTGTPLGDPIEVEALRETYGARREDGFPCFLGSAKTNIGHLEAAAGMAGLIKVLLALRHEAIPKHLHFKALNPRISLEDTPFVIPTQPQPWPAAQRRRYAAVSSFGISGTNAHVILEEPPTSSRAHPAAEAGAQLLALSARSEGALRALARSYRELLAQPGNESLSFEDIAYTAALRRNHHEHRLAVAGRSTQEWGEQLQSFLEGSAPPYLSTGVVESRRGKVVFVFGGQGSQWQGMGRDLLARSEPFAAALRECDTLLAQHTGFSIVEALEAEGPASRLDETEVAQPAIFAIQVALAAAWRALGVVPAAVVGHSVGEIAAAHVAGALSLPEAARLVAHRSRLMQRATGKGRMAAVELSPEEARRELERYAERLSIGAINDARSVVLSGEPAALGEVLETLRARGISTRDLGVNYAFHSQQMAPLQPELVEVLGRLETRPTSIPMISTVSGRVIEGQALDAAYWASNIREAVRFSDAVDTLLDEGHRLFVELGPQPALGRYVSQALARRELEGAAVPSLRKGRDGHTVMLGALGGLHVKGFAVDWARLSPSGGRPVSLPLYPWQRSRYWIDAPAAAASGVGSGAQAPGTTRPDDWVYDLTWQASERGAVAPRAQQSAGAWLVLGHREGTGAALAALLEERGEPCWLIIPGEEESVRGQRVRSIDPRRPEHFERLLQAVGPVRAVVHLWGADAPPASEPTLAEVESAQQLGVHSAVRLVQALVRSGSANGARLWLCTRGSQPVGDVAVGSPLHAPMWGLGRVMALEHPAIWGGLVDLDPSAPAGEVEALWRELSGSDGEDQLAFRGRARYIARLVSAPPAAALAPVALRADATYLITGGLGGLGLHVARWMVSKGARHLVLLGRRGLPDRAEWPALPREGDLGRQLAAIEAMEAEGVIVHALSADVGDPARMAEVLESIHRSPAPLKGIIHAAGVSTLVPLETMDEAALASILRPKVTGGWVLHQLTRELELDFTVYFSSGSAVWGSARMAHYAAGNQFLDALAHYRRSRGQHALSINWGPWAAEGMVAEEGLRWFERMGLRGVTVEGGVQVLEALLAMDVTQRSVAPVDWSLFKSVYESRARRPLLEALGPVPAPSAPAPRPVEQAAGSEALAQLNSASPARRKELVISWVREEVARVLGFPSSASVKLEQGFFETGMDSITALELRRRLAARLGVELASTIAFDRPTVLALASHILQDVLQLDVEVKEEAERAASSATEPIAIIGIGCRVPQASGPESFWRLLEGGVDAIREVPASRWKLDEYYDPQPGVPGKTYTRWGGFLDGVDQFDSQFFGIAPREAANMDPQQRLLLEVAWESLEHAGIAPAHVANTRTGVFIGIGSNEYAMLHGVGSASAPGDAYIATGNDSSFAAGRLAYVLRLQGPTMSLNTACSSSLVAVHLACQSLRSGESNLALAGGVSLTLAPHSTIYLAQLRALSRDGRCKTFDASADGYVRSEGCGIVVLKRLSDAKRDGDDILAVIRGSAVNHDGPSSALTVPNGDAQQQVLRAALANAGVAPADVDYIEAHGTGTSLGDPIEVRALARVLGEGRTLEQRLLIGSVKTSIGHLEAAAGIAGLIKVVLSQRHGVVPPHLHLQQLNPHIELGGFPLDIPTKPTPWPERSRPRIAGISAFGLSGTNAHVIVEEAPPPEPVAARSEPGAHVLALSAKTKGALTQLAARVGEHLATHPAQAFADVCHAANTQRTSFAHRLALVAESAEQARERLLAFARGEEVPRLVQGRAEGEDPKVVFVFTGQGAQYAGMGRELYETEPVFRAALDRCNALLEGRWGESLLSVMHGTGSRIDDTEFTQPALFALEYALAELWRSWGVEPWAVLGHSVGEYVAACVAGVMDLEEALGLITERARFMQALPRNGEMMAVSASEEQVAELLAPYADRVSIAAVNGPADTVLSGEREAVEAIAASLQARGIKTRRLTVSHAFHSPLMEPMLDSFELTAGKISFRAPRIHLASNVTGQVLGDGEVLDATYFRRHVREAVRFHDGLKALRALGGTVFVEVGPHPTLTGMALKGLGEDAGTWLPSLRKGHSEQPQILSSLGALYTQGVAVDWAAVDGGRRRSRVTLPTYPWQHQRHWLEAPKASRPASPVTSAQALVGQRVRSPLNKAIVFEGRYSAQSLPFLDEHRLYGTIVVPGSCHIARILATAAQSLGAGPYTIEKCLFSQPIVLADEEEQLVQLVLAPKGQGRYDFELYSLSASADPETEGWLLNGTGSLQVGGDGPARPAPLSRQEIEARCSRQVDSGIYERNWDIGFNLGHAFRWIERIWSGGREALCQLRLPTERDDRGLYIHPGLVDSFLQAMGTDLIRDDAQLSTVYVPISVERFRFHERPSGPVWAYAVRRDAGDAVGEVITGDVYVVDAEGRVLIEIEGLKHKRAPREALMAVLRHGQRETFYELGWMRQPLPDGVPGLGRWIVFADAAGTAEALAERLRWSGCRSVLVHPGEAFVRHDGDRFTLDPQRAEDYARLLEEAVPPGESLGGVIHLWGLRGPGGEDLESLRAAHLLGCGSALHLVKALAGSPSTARLWLVTRGARALSSGSRPLALEQVPLWGLGVVFSQEHPDRCGALVDLDPAASGDDALAIWRELSASDGERQVVIREGQRHVARMRASRDEPRTVPPLRPDASYLLTGGLGGLGLSLARWMVEQGARNLVLIGRGRPRPEAQETLRALEAAGARILVLQADVSKREDVRRTLEEAGRLAPLRGVVHAAGVLDDGVLLQQDWERFTRVLAPKVDGAWHLHELTQGGELDFFVLFSSAATLLGSPGQGSYAAANAFLDALALHRRALGLPALSINWGPWAEVGMAAQLASRFQAQGIEAFSPDVALGAFGRALGHGQPQVTLMRVHWPRYLEQFPRGAAPTLLAELGGRPEAGSEAGERSSPELRRRLETAEPRQRLSLLMEHVQGEAVRVLGLDASSPLEPRQRLFEVGMDSLMALELRNRLQNTVGASLPSTLVFDYPTAEALASYLHDEVLGLRQQPGGSAPGEAEDSALQRIMELSQDELAASLEAKLSALMEEGS</sequence>
<feature type="compositionally biased region" description="Basic and acidic residues" evidence="5">
    <location>
        <begin position="1823"/>
        <end position="1837"/>
    </location>
</feature>
<feature type="domain" description="PKS/mFAS DH" evidence="8">
    <location>
        <begin position="4272"/>
        <end position="4561"/>
    </location>
</feature>
<feature type="active site" description="Proton donor; for dehydratase activity" evidence="4">
    <location>
        <position position="4474"/>
    </location>
</feature>
<dbReference type="InterPro" id="IPR057326">
    <property type="entry name" value="KR_dom"/>
</dbReference>
<evidence type="ECO:0000259" key="7">
    <source>
        <dbReference type="PROSITE" id="PS52004"/>
    </source>
</evidence>
<dbReference type="PROSITE" id="PS00012">
    <property type="entry name" value="PHOSPHOPANTETHEINE"/>
    <property type="match status" value="2"/>
</dbReference>
<dbReference type="RefSeq" id="WP_267536514.1">
    <property type="nucleotide sequence ID" value="NZ_JAPNKA010000001.1"/>
</dbReference>
<dbReference type="InterPro" id="IPR016036">
    <property type="entry name" value="Malonyl_transacylase_ACP-bd"/>
</dbReference>
<dbReference type="PROSITE" id="PS52004">
    <property type="entry name" value="KS3_2"/>
    <property type="match status" value="3"/>
</dbReference>
<evidence type="ECO:0000259" key="6">
    <source>
        <dbReference type="PROSITE" id="PS50075"/>
    </source>
</evidence>
<feature type="region of interest" description="Disordered" evidence="5">
    <location>
        <begin position="3252"/>
        <end position="3271"/>
    </location>
</feature>
<dbReference type="InterPro" id="IPR006162">
    <property type="entry name" value="Ppantetheine_attach_site"/>
</dbReference>
<dbReference type="CDD" id="cd00833">
    <property type="entry name" value="PKS"/>
    <property type="match status" value="3"/>
</dbReference>
<reference evidence="9 10" key="1">
    <citation type="submission" date="2022-11" db="EMBL/GenBank/DDBJ databases">
        <title>Minimal conservation of predation-associated metabolite biosynthetic gene clusters underscores biosynthetic potential of Myxococcota including descriptions for ten novel species: Archangium lansinium sp. nov., Myxococcus landrumus sp. nov., Nannocystis bai.</title>
        <authorList>
            <person name="Ahearne A."/>
            <person name="Stevens C."/>
            <person name="Phillips K."/>
        </authorList>
    </citation>
    <scope>NUCLEOTIDE SEQUENCE [LARGE SCALE GENOMIC DNA]</scope>
    <source>
        <strain evidence="9 10">MIWBW</strain>
    </source>
</reference>
<dbReference type="Gene3D" id="3.40.47.10">
    <property type="match status" value="3"/>
</dbReference>
<feature type="domain" description="Carrier" evidence="6">
    <location>
        <begin position="1737"/>
        <end position="1814"/>
    </location>
</feature>
<feature type="domain" description="Carrier" evidence="6">
    <location>
        <begin position="3285"/>
        <end position="3363"/>
    </location>
</feature>
<evidence type="ECO:0000256" key="5">
    <source>
        <dbReference type="SAM" id="MobiDB-lite"/>
    </source>
</evidence>
<feature type="region of interest" description="C-terminal hotdog fold" evidence="4">
    <location>
        <begin position="4416"/>
        <end position="4561"/>
    </location>
</feature>
<dbReference type="Pfam" id="PF14765">
    <property type="entry name" value="PS-DH"/>
    <property type="match status" value="2"/>
</dbReference>
<dbReference type="Gene3D" id="3.40.50.720">
    <property type="entry name" value="NAD(P)-binding Rossmann-like Domain"/>
    <property type="match status" value="3"/>
</dbReference>
<dbReference type="SMART" id="SM00822">
    <property type="entry name" value="PKS_KR"/>
    <property type="match status" value="3"/>
</dbReference>
<evidence type="ECO:0000313" key="10">
    <source>
        <dbReference type="Proteomes" id="UP001207654"/>
    </source>
</evidence>
<evidence type="ECO:0000256" key="2">
    <source>
        <dbReference type="ARBA" id="ARBA00022553"/>
    </source>
</evidence>
<dbReference type="PROSITE" id="PS00606">
    <property type="entry name" value="KS3_1"/>
    <property type="match status" value="3"/>
</dbReference>
<evidence type="ECO:0000259" key="8">
    <source>
        <dbReference type="PROSITE" id="PS52019"/>
    </source>
</evidence>
<evidence type="ECO:0000256" key="4">
    <source>
        <dbReference type="PROSITE-ProRule" id="PRU01363"/>
    </source>
</evidence>
<dbReference type="InterPro" id="IPR036736">
    <property type="entry name" value="ACP-like_sf"/>
</dbReference>
<dbReference type="SMART" id="SM00823">
    <property type="entry name" value="PKS_PP"/>
    <property type="match status" value="3"/>
</dbReference>
<feature type="region of interest" description="Disordered" evidence="5">
    <location>
        <begin position="1823"/>
        <end position="1860"/>
    </location>
</feature>
<feature type="domain" description="PKS/mFAS DH" evidence="8">
    <location>
        <begin position="922"/>
        <end position="1217"/>
    </location>
</feature>
<dbReference type="Gene3D" id="3.40.366.10">
    <property type="entry name" value="Malonyl-Coenzyme A Acyl Carrier Protein, domain 2"/>
    <property type="match status" value="3"/>
</dbReference>
<feature type="active site" description="Proton acceptor; for dehydratase activity" evidence="4">
    <location>
        <position position="4304"/>
    </location>
</feature>
<dbReference type="CDD" id="cd08955">
    <property type="entry name" value="KR_2_FAS_SDR_x"/>
    <property type="match status" value="3"/>
</dbReference>
<dbReference type="InterPro" id="IPR014043">
    <property type="entry name" value="Acyl_transferase_dom"/>
</dbReference>
<dbReference type="InterPro" id="IPR014030">
    <property type="entry name" value="Ketoacyl_synth_N"/>
</dbReference>
<dbReference type="InterPro" id="IPR016039">
    <property type="entry name" value="Thiolase-like"/>
</dbReference>
<feature type="domain" description="Carrier" evidence="6">
    <location>
        <begin position="5077"/>
        <end position="5152"/>
    </location>
</feature>
<dbReference type="Pfam" id="PF00698">
    <property type="entry name" value="Acyl_transf_1"/>
    <property type="match status" value="3"/>
</dbReference>
<feature type="domain" description="Ketosynthase family 3 (KS3)" evidence="7">
    <location>
        <begin position="36"/>
        <end position="455"/>
    </location>
</feature>
<feature type="domain" description="Ketosynthase family 3 (KS3)" evidence="7">
    <location>
        <begin position="1862"/>
        <end position="2281"/>
    </location>
</feature>
<evidence type="ECO:0000256" key="3">
    <source>
        <dbReference type="ARBA" id="ARBA00022679"/>
    </source>
</evidence>
<dbReference type="Gene3D" id="3.10.129.110">
    <property type="entry name" value="Polyketide synthase dehydratase"/>
    <property type="match status" value="2"/>
</dbReference>
<keyword evidence="3" id="KW-0808">Transferase</keyword>
<dbReference type="InterPro" id="IPR036291">
    <property type="entry name" value="NAD(P)-bd_dom_sf"/>
</dbReference>
<dbReference type="InterPro" id="IPR049551">
    <property type="entry name" value="PKS_DH_C"/>
</dbReference>
<dbReference type="InterPro" id="IPR013968">
    <property type="entry name" value="PKS_KR"/>
</dbReference>
<dbReference type="SUPFAM" id="SSF52151">
    <property type="entry name" value="FabD/lysophospholipase-like"/>
    <property type="match status" value="3"/>
</dbReference>
<dbReference type="Pfam" id="PF00109">
    <property type="entry name" value="ketoacyl-synt"/>
    <property type="match status" value="3"/>
</dbReference>
<dbReference type="Pfam" id="PF08659">
    <property type="entry name" value="KR"/>
    <property type="match status" value="3"/>
</dbReference>
<dbReference type="InterPro" id="IPR016035">
    <property type="entry name" value="Acyl_Trfase/lysoPLipase"/>
</dbReference>
<keyword evidence="10" id="KW-1185">Reference proteome</keyword>
<feature type="domain" description="Ketosynthase family 3 (KS3)" evidence="7">
    <location>
        <begin position="3382"/>
        <end position="3808"/>
    </location>
</feature>
<dbReference type="PANTHER" id="PTHR43775:SF51">
    <property type="entry name" value="INACTIVE PHENOLPHTHIOCEROL SYNTHESIS POLYKETIDE SYNTHASE TYPE I PKS1-RELATED"/>
    <property type="match status" value="1"/>
</dbReference>
<dbReference type="Pfam" id="PF21394">
    <property type="entry name" value="Beta-ketacyl_N"/>
    <property type="match status" value="2"/>
</dbReference>
<feature type="region of interest" description="N-terminal hotdog fold" evidence="4">
    <location>
        <begin position="922"/>
        <end position="1053"/>
    </location>
</feature>